<reference evidence="1" key="1">
    <citation type="submission" date="2020-02" db="EMBL/GenBank/DDBJ databases">
        <authorList>
            <person name="Meier V. D."/>
        </authorList>
    </citation>
    <scope>NUCLEOTIDE SEQUENCE</scope>
    <source>
        <strain evidence="1">AVDCRST_MAG82</strain>
    </source>
</reference>
<name>A0A6J4P536_9ACTN</name>
<organism evidence="1">
    <name type="scientific">uncultured Rubrobacteraceae bacterium</name>
    <dbReference type="NCBI Taxonomy" id="349277"/>
    <lineage>
        <taxon>Bacteria</taxon>
        <taxon>Bacillati</taxon>
        <taxon>Actinomycetota</taxon>
        <taxon>Rubrobacteria</taxon>
        <taxon>Rubrobacterales</taxon>
        <taxon>Rubrobacteraceae</taxon>
        <taxon>environmental samples</taxon>
    </lineage>
</organism>
<dbReference type="EMBL" id="CADCVA010000056">
    <property type="protein sequence ID" value="CAA9404613.1"/>
    <property type="molecule type" value="Genomic_DNA"/>
</dbReference>
<proteinExistence type="predicted"/>
<evidence type="ECO:0000313" key="1">
    <source>
        <dbReference type="EMBL" id="CAA9404613.1"/>
    </source>
</evidence>
<dbReference type="AlphaFoldDB" id="A0A6J4P536"/>
<gene>
    <name evidence="1" type="ORF">AVDCRST_MAG82-407</name>
</gene>
<protein>
    <submittedName>
        <fullName evidence="1">Uncharacterized protein</fullName>
    </submittedName>
</protein>
<accession>A0A6J4P536</accession>
<sequence length="37" mass="4497">MRAELERRFVERLFVWGPYLYPELDDDTLEADEHTAI</sequence>